<comment type="catalytic activity">
    <reaction evidence="2">
        <text>2 GTP = 3',3'-c-di-GMP + 2 diphosphate</text>
        <dbReference type="Rhea" id="RHEA:24898"/>
        <dbReference type="ChEBI" id="CHEBI:33019"/>
        <dbReference type="ChEBI" id="CHEBI:37565"/>
        <dbReference type="ChEBI" id="CHEBI:58805"/>
        <dbReference type="EC" id="2.7.7.65"/>
    </reaction>
</comment>
<organism evidence="5 6">
    <name type="scientific">Frigoriglobus tundricola</name>
    <dbReference type="NCBI Taxonomy" id="2774151"/>
    <lineage>
        <taxon>Bacteria</taxon>
        <taxon>Pseudomonadati</taxon>
        <taxon>Planctomycetota</taxon>
        <taxon>Planctomycetia</taxon>
        <taxon>Gemmatales</taxon>
        <taxon>Gemmataceae</taxon>
        <taxon>Frigoriglobus</taxon>
    </lineage>
</organism>
<dbReference type="EC" id="2.7.7.65" evidence="1"/>
<dbReference type="SUPFAM" id="SSF55073">
    <property type="entry name" value="Nucleotide cyclase"/>
    <property type="match status" value="1"/>
</dbReference>
<dbReference type="Gene3D" id="2.60.200.20">
    <property type="match status" value="1"/>
</dbReference>
<dbReference type="PROSITE" id="PS50006">
    <property type="entry name" value="FHA_DOMAIN"/>
    <property type="match status" value="1"/>
</dbReference>
<dbReference type="SMART" id="SM00267">
    <property type="entry name" value="GGDEF"/>
    <property type="match status" value="1"/>
</dbReference>
<protein>
    <recommendedName>
        <fullName evidence="1">diguanylate cyclase</fullName>
        <ecNumber evidence="1">2.7.7.65</ecNumber>
    </recommendedName>
</protein>
<accession>A0A6M5YI48</accession>
<dbReference type="Pfam" id="PF00498">
    <property type="entry name" value="FHA"/>
    <property type="match status" value="1"/>
</dbReference>
<feature type="domain" description="FHA" evidence="3">
    <location>
        <begin position="86"/>
        <end position="135"/>
    </location>
</feature>
<dbReference type="PANTHER" id="PTHR45138:SF9">
    <property type="entry name" value="DIGUANYLATE CYCLASE DGCM-RELATED"/>
    <property type="match status" value="1"/>
</dbReference>
<name>A0A6M5YI48_9BACT</name>
<dbReference type="PANTHER" id="PTHR45138">
    <property type="entry name" value="REGULATORY COMPONENTS OF SENSORY TRANSDUCTION SYSTEM"/>
    <property type="match status" value="1"/>
</dbReference>
<dbReference type="Proteomes" id="UP000503447">
    <property type="component" value="Chromosome"/>
</dbReference>
<feature type="domain" description="GGDEF" evidence="4">
    <location>
        <begin position="204"/>
        <end position="335"/>
    </location>
</feature>
<dbReference type="FunFam" id="3.30.70.270:FF:000001">
    <property type="entry name" value="Diguanylate cyclase domain protein"/>
    <property type="match status" value="1"/>
</dbReference>
<evidence type="ECO:0000313" key="5">
    <source>
        <dbReference type="EMBL" id="QJW93001.1"/>
    </source>
</evidence>
<dbReference type="AlphaFoldDB" id="A0A6M5YI48"/>
<dbReference type="InterPro" id="IPR050469">
    <property type="entry name" value="Diguanylate_Cyclase"/>
</dbReference>
<proteinExistence type="predicted"/>
<dbReference type="Pfam" id="PF00990">
    <property type="entry name" value="GGDEF"/>
    <property type="match status" value="1"/>
</dbReference>
<evidence type="ECO:0000313" key="6">
    <source>
        <dbReference type="Proteomes" id="UP000503447"/>
    </source>
</evidence>
<keyword evidence="6" id="KW-1185">Reference proteome</keyword>
<dbReference type="CDD" id="cd00060">
    <property type="entry name" value="FHA"/>
    <property type="match status" value="1"/>
</dbReference>
<evidence type="ECO:0000259" key="4">
    <source>
        <dbReference type="PROSITE" id="PS50887"/>
    </source>
</evidence>
<evidence type="ECO:0000259" key="3">
    <source>
        <dbReference type="PROSITE" id="PS50006"/>
    </source>
</evidence>
<dbReference type="InterPro" id="IPR000160">
    <property type="entry name" value="GGDEF_dom"/>
</dbReference>
<dbReference type="GO" id="GO:0052621">
    <property type="term" value="F:diguanylate cyclase activity"/>
    <property type="evidence" value="ECO:0007669"/>
    <property type="project" value="UniProtKB-EC"/>
</dbReference>
<dbReference type="CDD" id="cd01949">
    <property type="entry name" value="GGDEF"/>
    <property type="match status" value="1"/>
</dbReference>
<reference evidence="6" key="1">
    <citation type="submission" date="2020-05" db="EMBL/GenBank/DDBJ databases">
        <title>Frigoriglobus tundricola gen. nov., sp. nov., a psychrotolerant cellulolytic planctomycete of the family Gemmataceae with two divergent copies of 16S rRNA gene.</title>
        <authorList>
            <person name="Kulichevskaya I.S."/>
            <person name="Ivanova A.A."/>
            <person name="Naumoff D.G."/>
            <person name="Beletsky A.V."/>
            <person name="Rijpstra W.I.C."/>
            <person name="Sinninghe Damste J.S."/>
            <person name="Mardanov A.V."/>
            <person name="Ravin N.V."/>
            <person name="Dedysh S.N."/>
        </authorList>
    </citation>
    <scope>NUCLEOTIDE SEQUENCE [LARGE SCALE GENOMIC DNA]</scope>
    <source>
        <strain evidence="6">PL17</strain>
    </source>
</reference>
<evidence type="ECO:0000256" key="1">
    <source>
        <dbReference type="ARBA" id="ARBA00012528"/>
    </source>
</evidence>
<dbReference type="InterPro" id="IPR008984">
    <property type="entry name" value="SMAD_FHA_dom_sf"/>
</dbReference>
<dbReference type="InterPro" id="IPR029787">
    <property type="entry name" value="Nucleotide_cyclase"/>
</dbReference>
<dbReference type="InterPro" id="IPR000253">
    <property type="entry name" value="FHA_dom"/>
</dbReference>
<dbReference type="PROSITE" id="PS50887">
    <property type="entry name" value="GGDEF"/>
    <property type="match status" value="1"/>
</dbReference>
<evidence type="ECO:0000256" key="2">
    <source>
        <dbReference type="ARBA" id="ARBA00034247"/>
    </source>
</evidence>
<dbReference type="KEGG" id="ftj:FTUN_0501"/>
<dbReference type="GO" id="GO:0005886">
    <property type="term" value="C:plasma membrane"/>
    <property type="evidence" value="ECO:0007669"/>
    <property type="project" value="TreeGrafter"/>
</dbReference>
<dbReference type="EMBL" id="CP053452">
    <property type="protein sequence ID" value="QJW93001.1"/>
    <property type="molecule type" value="Genomic_DNA"/>
</dbReference>
<dbReference type="Gene3D" id="3.30.70.270">
    <property type="match status" value="1"/>
</dbReference>
<dbReference type="SUPFAM" id="SSF49879">
    <property type="entry name" value="SMAD/FHA domain"/>
    <property type="match status" value="1"/>
</dbReference>
<gene>
    <name evidence="5" type="ORF">FTUN_0501</name>
</gene>
<dbReference type="GO" id="GO:0043709">
    <property type="term" value="P:cell adhesion involved in single-species biofilm formation"/>
    <property type="evidence" value="ECO:0007669"/>
    <property type="project" value="TreeGrafter"/>
</dbReference>
<dbReference type="SMART" id="SM00240">
    <property type="entry name" value="FHA"/>
    <property type="match status" value="1"/>
</dbReference>
<dbReference type="NCBIfam" id="TIGR00254">
    <property type="entry name" value="GGDEF"/>
    <property type="match status" value="1"/>
</dbReference>
<dbReference type="GO" id="GO:1902201">
    <property type="term" value="P:negative regulation of bacterial-type flagellum-dependent cell motility"/>
    <property type="evidence" value="ECO:0007669"/>
    <property type="project" value="TreeGrafter"/>
</dbReference>
<dbReference type="InterPro" id="IPR043128">
    <property type="entry name" value="Rev_trsase/Diguanyl_cyclase"/>
</dbReference>
<sequence>MGGESVPNGSDRFADPSVRELDSSAGIRSLLRFTRSGRSMVEKVTDTWITTPKKLLSTATREACLVHIYPTGPTMGCRYTLSDRLLLIGRGDDCDIRLSDHSVSRKHARIEPAADGVYVTDQHSTNGTFVNDKQLDGPRLLQDGDYLRVGNCLYRYLAGGNIEAEYHEEIYRLTILDGLTQIHNVRYLTEFLEREVVRSQRHSRPLSVLAVDIDRFKALNDSLGHLCGDFVLRELADVIRCNVRQEDLFARCGGEEFVLVLVETTREGAVQVAERLREAVAKHQFRFESTPVNLTVSIGVASTTGDAKVTPTSIRKDADEKLYEAKRTGRNRVCS</sequence>